<dbReference type="PROSITE" id="PS51257">
    <property type="entry name" value="PROKAR_LIPOPROTEIN"/>
    <property type="match status" value="1"/>
</dbReference>
<dbReference type="GO" id="GO:0032259">
    <property type="term" value="P:methylation"/>
    <property type="evidence" value="ECO:0007669"/>
    <property type="project" value="UniProtKB-KW"/>
</dbReference>
<keyword evidence="2" id="KW-0808">Transferase</keyword>
<proteinExistence type="predicted"/>
<organism evidence="2 3">
    <name type="scientific">Thiothrix unzii</name>
    <dbReference type="NCBI Taxonomy" id="111769"/>
    <lineage>
        <taxon>Bacteria</taxon>
        <taxon>Pseudomonadati</taxon>
        <taxon>Pseudomonadota</taxon>
        <taxon>Gammaproteobacteria</taxon>
        <taxon>Thiotrichales</taxon>
        <taxon>Thiotrichaceae</taxon>
        <taxon>Thiothrix</taxon>
    </lineage>
</organism>
<evidence type="ECO:0000313" key="3">
    <source>
        <dbReference type="Proteomes" id="UP000672009"/>
    </source>
</evidence>
<feature type="domain" description="Methyltransferase type 11" evidence="1">
    <location>
        <begin position="90"/>
        <end position="137"/>
    </location>
</feature>
<dbReference type="InterPro" id="IPR013216">
    <property type="entry name" value="Methyltransf_11"/>
</dbReference>
<evidence type="ECO:0000313" key="2">
    <source>
        <dbReference type="EMBL" id="QTR52460.1"/>
    </source>
</evidence>
<dbReference type="GO" id="GO:0008757">
    <property type="term" value="F:S-adenosylmethionine-dependent methyltransferase activity"/>
    <property type="evidence" value="ECO:0007669"/>
    <property type="project" value="InterPro"/>
</dbReference>
<gene>
    <name evidence="2" type="ORF">J9260_12060</name>
</gene>
<keyword evidence="2" id="KW-0489">Methyltransferase</keyword>
<reference evidence="2" key="1">
    <citation type="submission" date="2021-04" db="EMBL/GenBank/DDBJ databases">
        <title>Genomics, taxonomy and metabolism of representatives of sulfur bacteria of the genus Thiothrix: Thiothrix fructosivorans QT, Thiothrix unzii A1T and three new species, Thiothrix subterranea sp. nov., Thiothrix litoralis sp. nov. and 'Candidatus Thiothrix anitrata' sp. nov.</title>
        <authorList>
            <person name="Ravin N.V."/>
            <person name="Smolyakov D."/>
            <person name="Rudenko T.S."/>
            <person name="Mardanov A.V."/>
            <person name="Beletsky A.V."/>
            <person name="Markov N.D."/>
            <person name="Fomenkov A.I."/>
            <person name="Roberts R.J."/>
            <person name="Karnachuk O.V."/>
            <person name="Novikov A."/>
            <person name="Grabovich M.Y."/>
        </authorList>
    </citation>
    <scope>NUCLEOTIDE SEQUENCE</scope>
    <source>
        <strain evidence="2">A1</strain>
    </source>
</reference>
<dbReference type="InterPro" id="IPR029063">
    <property type="entry name" value="SAM-dependent_MTases_sf"/>
</dbReference>
<name>A0A975IHB3_9GAMM</name>
<evidence type="ECO:0000259" key="1">
    <source>
        <dbReference type="Pfam" id="PF08241"/>
    </source>
</evidence>
<sequence>MNKEKPLNVTSPSLPSIAGALACRRWYATPVGAATLARLQTHLTRMTADVFGYYALETGVLAGQHSFLQDSRITNRFVLGSVAGEVVNCQAHPDYLPITPSDVDLVVASHSLDCSQQPYQVLREIERVLVPEGHCILVGFNPLSLRGIGQWRYAGRQQHLPCRMYSSRRVHDWLGVLGFEVLETVTAGFWPAFGGDRVFQHTRWLERLGDRFQPGVGSVYLIHAQKKVSNRTPLLPSRKVAPVLRPGIIVNPGAGRISDKRRDHVE</sequence>
<dbReference type="KEGG" id="tun:J9260_12060"/>
<dbReference type="SUPFAM" id="SSF53335">
    <property type="entry name" value="S-adenosyl-L-methionine-dependent methyltransferases"/>
    <property type="match status" value="1"/>
</dbReference>
<dbReference type="Proteomes" id="UP000672009">
    <property type="component" value="Chromosome"/>
</dbReference>
<accession>A0A975IHB3</accession>
<dbReference type="EMBL" id="CP072793">
    <property type="protein sequence ID" value="QTR52460.1"/>
    <property type="molecule type" value="Genomic_DNA"/>
</dbReference>
<keyword evidence="3" id="KW-1185">Reference proteome</keyword>
<protein>
    <submittedName>
        <fullName evidence="2">Methyltransferase domain-containing protein</fullName>
    </submittedName>
</protein>
<dbReference type="AlphaFoldDB" id="A0A975IHB3"/>
<dbReference type="Gene3D" id="3.40.50.150">
    <property type="entry name" value="Vaccinia Virus protein VP39"/>
    <property type="match status" value="1"/>
</dbReference>
<dbReference type="RefSeq" id="WP_210218005.1">
    <property type="nucleotide sequence ID" value="NZ_CP072793.1"/>
</dbReference>
<dbReference type="Pfam" id="PF08241">
    <property type="entry name" value="Methyltransf_11"/>
    <property type="match status" value="1"/>
</dbReference>